<organism evidence="2 3">
    <name type="scientific">Actinomadura monticuli</name>
    <dbReference type="NCBI Taxonomy" id="3097367"/>
    <lineage>
        <taxon>Bacteria</taxon>
        <taxon>Bacillati</taxon>
        <taxon>Actinomycetota</taxon>
        <taxon>Actinomycetes</taxon>
        <taxon>Streptosporangiales</taxon>
        <taxon>Thermomonosporaceae</taxon>
        <taxon>Actinomadura</taxon>
    </lineage>
</organism>
<name>A0ABV4Q3T1_9ACTN</name>
<evidence type="ECO:0000256" key="1">
    <source>
        <dbReference type="SAM" id="MobiDB-lite"/>
    </source>
</evidence>
<comment type="caution">
    <text evidence="2">The sequence shown here is derived from an EMBL/GenBank/DDBJ whole genome shotgun (WGS) entry which is preliminary data.</text>
</comment>
<evidence type="ECO:0000313" key="2">
    <source>
        <dbReference type="EMBL" id="MFA1537812.1"/>
    </source>
</evidence>
<proteinExistence type="predicted"/>
<keyword evidence="3" id="KW-1185">Reference proteome</keyword>
<protein>
    <submittedName>
        <fullName evidence="2">Uncharacterized protein</fullName>
    </submittedName>
</protein>
<evidence type="ECO:0000313" key="3">
    <source>
        <dbReference type="Proteomes" id="UP001569963"/>
    </source>
</evidence>
<dbReference type="RefSeq" id="WP_371947141.1">
    <property type="nucleotide sequence ID" value="NZ_JAXCEI010000001.1"/>
</dbReference>
<dbReference type="EMBL" id="JAXCEI010000001">
    <property type="protein sequence ID" value="MFA1537812.1"/>
    <property type="molecule type" value="Genomic_DNA"/>
</dbReference>
<sequence length="167" mass="17683">MLKVLSAPGSGALSRVKTTGRKAKIVVSGNATPPCYRRSRTSPQRRSPHTCCARLVWCLAPPGAEPHSGGPGAAPVDRSAPRTGVARVRARPAVRGRVDNTASEENLNGTLALAKTAKLFHLPLIVTAAPEDFPAGPPYPELAQVLGDTPVIHRPSLSPWLWPLRSP</sequence>
<reference evidence="2 3" key="1">
    <citation type="submission" date="2023-11" db="EMBL/GenBank/DDBJ databases">
        <title>Actinomadura monticuli sp. nov., isolated from volcanic ash.</title>
        <authorList>
            <person name="Lee S.D."/>
            <person name="Yang H."/>
            <person name="Kim I.S."/>
        </authorList>
    </citation>
    <scope>NUCLEOTIDE SEQUENCE [LARGE SCALE GENOMIC DNA]</scope>
    <source>
        <strain evidence="2 3">DLS-62</strain>
    </source>
</reference>
<feature type="region of interest" description="Disordered" evidence="1">
    <location>
        <begin position="66"/>
        <end position="85"/>
    </location>
</feature>
<accession>A0ABV4Q3T1</accession>
<gene>
    <name evidence="2" type="ORF">SM611_02630</name>
</gene>
<dbReference type="Proteomes" id="UP001569963">
    <property type="component" value="Unassembled WGS sequence"/>
</dbReference>